<keyword evidence="1" id="KW-0863">Zinc-finger</keyword>
<dbReference type="PANTHER" id="PTHR46719">
    <property type="entry name" value="TRANSCRIPTION FACTOR C2H2 FAMILY-RELATED"/>
    <property type="match status" value="1"/>
</dbReference>
<dbReference type="InterPro" id="IPR045899">
    <property type="entry name" value="ATL71-like"/>
</dbReference>
<evidence type="ECO:0000256" key="1">
    <source>
        <dbReference type="PROSITE-ProRule" id="PRU00175"/>
    </source>
</evidence>
<dbReference type="SMR" id="A0A1S4BYF3"/>
<accession>A0A1S4BYF3</accession>
<evidence type="ECO:0000313" key="4">
    <source>
        <dbReference type="RefSeq" id="XP_016493814.1"/>
    </source>
</evidence>
<sequence length="192" mass="21384">MSSKKFRSHSASSPALSNAINSDSIVERAIHVCLEDFQDTAPPLAVICNEDVQEVVVEVGLDEETLLSYPKLLYSEAKVNHKDSTLTCCSICLADYKNSDMLRLLPDCGHLFHLKCVDPWLRLNPTCPVCRTSPLATPQSTPLAEVVQGFCSTADSPEIRKAITSRMETKLERPTEDERSSNSNERDQEMRI</sequence>
<keyword evidence="1" id="KW-0862">Zinc</keyword>
<dbReference type="RefSeq" id="XP_016493814.1">
    <property type="nucleotide sequence ID" value="XM_016638328.1"/>
</dbReference>
<keyword evidence="1" id="KW-0479">Metal-binding</keyword>
<dbReference type="PROSITE" id="PS50089">
    <property type="entry name" value="ZF_RING_2"/>
    <property type="match status" value="1"/>
</dbReference>
<dbReference type="OMA" id="ERAIHVC"/>
<dbReference type="GO" id="GO:0008270">
    <property type="term" value="F:zinc ion binding"/>
    <property type="evidence" value="ECO:0007669"/>
    <property type="project" value="UniProtKB-KW"/>
</dbReference>
<dbReference type="SUPFAM" id="SSF57850">
    <property type="entry name" value="RING/U-box"/>
    <property type="match status" value="1"/>
</dbReference>
<gene>
    <name evidence="4" type="primary">LOC107813117</name>
</gene>
<dbReference type="Gene3D" id="3.30.40.10">
    <property type="entry name" value="Zinc/RING finger domain, C3HC4 (zinc finger)"/>
    <property type="match status" value="1"/>
</dbReference>
<evidence type="ECO:0000256" key="2">
    <source>
        <dbReference type="SAM" id="MobiDB-lite"/>
    </source>
</evidence>
<name>A0A1S4BYF3_TOBAC</name>
<evidence type="ECO:0000259" key="3">
    <source>
        <dbReference type="PROSITE" id="PS50089"/>
    </source>
</evidence>
<dbReference type="PaxDb" id="4097-A0A1S4BYF3"/>
<protein>
    <submittedName>
        <fullName evidence="4">RING-H2 finger protein ATL71</fullName>
    </submittedName>
</protein>
<dbReference type="InterPro" id="IPR001841">
    <property type="entry name" value="Znf_RING"/>
</dbReference>
<feature type="region of interest" description="Disordered" evidence="2">
    <location>
        <begin position="165"/>
        <end position="192"/>
    </location>
</feature>
<organism evidence="4">
    <name type="scientific">Nicotiana tabacum</name>
    <name type="common">Common tobacco</name>
    <dbReference type="NCBI Taxonomy" id="4097"/>
    <lineage>
        <taxon>Eukaryota</taxon>
        <taxon>Viridiplantae</taxon>
        <taxon>Streptophyta</taxon>
        <taxon>Embryophyta</taxon>
        <taxon>Tracheophyta</taxon>
        <taxon>Spermatophyta</taxon>
        <taxon>Magnoliopsida</taxon>
        <taxon>eudicotyledons</taxon>
        <taxon>Gunneridae</taxon>
        <taxon>Pentapetalae</taxon>
        <taxon>asterids</taxon>
        <taxon>lamiids</taxon>
        <taxon>Solanales</taxon>
        <taxon>Solanaceae</taxon>
        <taxon>Nicotianoideae</taxon>
        <taxon>Nicotianeae</taxon>
        <taxon>Nicotiana</taxon>
    </lineage>
</organism>
<dbReference type="OrthoDB" id="8062037at2759"/>
<dbReference type="AlphaFoldDB" id="A0A1S4BYF3"/>
<dbReference type="KEGG" id="nta:107813117"/>
<feature type="domain" description="RING-type" evidence="3">
    <location>
        <begin position="89"/>
        <end position="131"/>
    </location>
</feature>
<reference evidence="4" key="1">
    <citation type="submission" date="2025-08" db="UniProtKB">
        <authorList>
            <consortium name="RefSeq"/>
        </authorList>
    </citation>
    <scope>IDENTIFICATION</scope>
</reference>
<proteinExistence type="predicted"/>
<dbReference type="CDD" id="cd16461">
    <property type="entry name" value="RING-H2_EL5-like"/>
    <property type="match status" value="1"/>
</dbReference>
<dbReference type="SMART" id="SM00184">
    <property type="entry name" value="RING"/>
    <property type="match status" value="1"/>
</dbReference>
<dbReference type="InterPro" id="IPR013083">
    <property type="entry name" value="Znf_RING/FYVE/PHD"/>
</dbReference>
<dbReference type="PANTHER" id="PTHR46719:SF21">
    <property type="entry name" value="RING-H2 FINGER PROTEIN ATL70-LIKE"/>
    <property type="match status" value="1"/>
</dbReference>
<dbReference type="Pfam" id="PF13639">
    <property type="entry name" value="zf-RING_2"/>
    <property type="match status" value="1"/>
</dbReference>